<organism evidence="9 10">
    <name type="scientific">Kroppenstedtia sanguinis</name>
    <dbReference type="NCBI Taxonomy" id="1380684"/>
    <lineage>
        <taxon>Bacteria</taxon>
        <taxon>Bacillati</taxon>
        <taxon>Bacillota</taxon>
        <taxon>Bacilli</taxon>
        <taxon>Bacillales</taxon>
        <taxon>Thermoactinomycetaceae</taxon>
        <taxon>Kroppenstedtia</taxon>
    </lineage>
</organism>
<dbReference type="EC" id="2.7.1.-" evidence="9"/>
<feature type="domain" description="PTS EIIB type-3" evidence="8">
    <location>
        <begin position="1"/>
        <end position="100"/>
    </location>
</feature>
<dbReference type="NCBIfam" id="TIGR00853">
    <property type="entry name" value="pts-lac"/>
    <property type="match status" value="1"/>
</dbReference>
<dbReference type="PROSITE" id="PS51100">
    <property type="entry name" value="PTS_EIIB_TYPE_3"/>
    <property type="match status" value="1"/>
</dbReference>
<keyword evidence="3 9" id="KW-0762">Sugar transport</keyword>
<evidence type="ECO:0000256" key="4">
    <source>
        <dbReference type="ARBA" id="ARBA00022679"/>
    </source>
</evidence>
<accession>A0ABW4CAX2</accession>
<evidence type="ECO:0000259" key="8">
    <source>
        <dbReference type="PROSITE" id="PS51100"/>
    </source>
</evidence>
<comment type="caution">
    <text evidence="9">The sequence shown here is derived from an EMBL/GenBank/DDBJ whole genome shotgun (WGS) entry which is preliminary data.</text>
</comment>
<keyword evidence="6" id="KW-0418">Kinase</keyword>
<dbReference type="SUPFAM" id="SSF52794">
    <property type="entry name" value="PTS system IIB component-like"/>
    <property type="match status" value="1"/>
</dbReference>
<evidence type="ECO:0000256" key="1">
    <source>
        <dbReference type="ARBA" id="ARBA00022448"/>
    </source>
</evidence>
<dbReference type="Gene3D" id="3.40.50.2300">
    <property type="match status" value="1"/>
</dbReference>
<keyword evidence="10" id="KW-1185">Reference proteome</keyword>
<dbReference type="EMBL" id="JBHTNU010000007">
    <property type="protein sequence ID" value="MFD1427028.1"/>
    <property type="molecule type" value="Genomic_DNA"/>
</dbReference>
<sequence length="100" mass="10900">MNILLCCAAGMSTSLLVSRMEQAAQEKGVDAKIWAVSADEVNTHIPEANVLLVGPQIRYKLPLLKKAAEQQGIPVEVINPVDYGRVDGKKVLEFAINLKK</sequence>
<dbReference type="InterPro" id="IPR036095">
    <property type="entry name" value="PTS_EIIB-like_sf"/>
</dbReference>
<dbReference type="PANTHER" id="PTHR34581:SF2">
    <property type="entry name" value="PTS SYSTEM N,N'-DIACETYLCHITOBIOSE-SPECIFIC EIIB COMPONENT"/>
    <property type="match status" value="1"/>
</dbReference>
<dbReference type="CDD" id="cd05564">
    <property type="entry name" value="PTS_IIB_chitobiose_lichenan"/>
    <property type="match status" value="1"/>
</dbReference>
<keyword evidence="4 9" id="KW-0808">Transferase</keyword>
<proteinExistence type="predicted"/>
<evidence type="ECO:0000256" key="5">
    <source>
        <dbReference type="ARBA" id="ARBA00022683"/>
    </source>
</evidence>
<keyword evidence="2" id="KW-0597">Phosphoprotein</keyword>
<dbReference type="PANTHER" id="PTHR34581">
    <property type="entry name" value="PTS SYSTEM N,N'-DIACETYLCHITOBIOSE-SPECIFIC EIIB COMPONENT"/>
    <property type="match status" value="1"/>
</dbReference>
<dbReference type="Pfam" id="PF02302">
    <property type="entry name" value="PTS_IIB"/>
    <property type="match status" value="1"/>
</dbReference>
<dbReference type="Proteomes" id="UP001597282">
    <property type="component" value="Unassembled WGS sequence"/>
</dbReference>
<feature type="modified residue" description="Phosphocysteine; by EIIA" evidence="7">
    <location>
        <position position="7"/>
    </location>
</feature>
<dbReference type="GO" id="GO:0016740">
    <property type="term" value="F:transferase activity"/>
    <property type="evidence" value="ECO:0007669"/>
    <property type="project" value="UniProtKB-KW"/>
</dbReference>
<evidence type="ECO:0000256" key="2">
    <source>
        <dbReference type="ARBA" id="ARBA00022553"/>
    </source>
</evidence>
<name>A0ABW4CAX2_9BACL</name>
<dbReference type="InterPro" id="IPR003501">
    <property type="entry name" value="PTS_EIIB_2/3"/>
</dbReference>
<dbReference type="InterPro" id="IPR051819">
    <property type="entry name" value="PTS_sugar-specific_EIIB"/>
</dbReference>
<evidence type="ECO:0000256" key="6">
    <source>
        <dbReference type="ARBA" id="ARBA00022777"/>
    </source>
</evidence>
<evidence type="ECO:0000256" key="7">
    <source>
        <dbReference type="PROSITE-ProRule" id="PRU00423"/>
    </source>
</evidence>
<dbReference type="InterPro" id="IPR013012">
    <property type="entry name" value="PTS_EIIB_3"/>
</dbReference>
<protein>
    <submittedName>
        <fullName evidence="9">PTS sugar transporter subunit IIB</fullName>
        <ecNumber evidence="9">2.7.1.-</ecNumber>
    </submittedName>
</protein>
<evidence type="ECO:0000313" key="10">
    <source>
        <dbReference type="Proteomes" id="UP001597282"/>
    </source>
</evidence>
<evidence type="ECO:0000256" key="3">
    <source>
        <dbReference type="ARBA" id="ARBA00022597"/>
    </source>
</evidence>
<keyword evidence="1" id="KW-0813">Transport</keyword>
<gene>
    <name evidence="9" type="ORF">ACFQ4Y_08775</name>
</gene>
<keyword evidence="5" id="KW-0598">Phosphotransferase system</keyword>
<dbReference type="RefSeq" id="WP_380164675.1">
    <property type="nucleotide sequence ID" value="NZ_JBHTNU010000007.1"/>
</dbReference>
<reference evidence="10" key="1">
    <citation type="journal article" date="2019" name="Int. J. Syst. Evol. Microbiol.">
        <title>The Global Catalogue of Microorganisms (GCM) 10K type strain sequencing project: providing services to taxonomists for standard genome sequencing and annotation.</title>
        <authorList>
            <consortium name="The Broad Institute Genomics Platform"/>
            <consortium name="The Broad Institute Genome Sequencing Center for Infectious Disease"/>
            <person name="Wu L."/>
            <person name="Ma J."/>
        </authorList>
    </citation>
    <scope>NUCLEOTIDE SEQUENCE [LARGE SCALE GENOMIC DNA]</scope>
    <source>
        <strain evidence="10">S1</strain>
    </source>
</reference>
<evidence type="ECO:0000313" key="9">
    <source>
        <dbReference type="EMBL" id="MFD1427028.1"/>
    </source>
</evidence>